<reference evidence="2" key="1">
    <citation type="submission" date="2021-03" db="EMBL/GenBank/DDBJ databases">
        <title>Draft genome sequence of rust myrtle Austropuccinia psidii MF-1, a brazilian biotype.</title>
        <authorList>
            <person name="Quecine M.C."/>
            <person name="Pachon D.M.R."/>
            <person name="Bonatelli M.L."/>
            <person name="Correr F.H."/>
            <person name="Franceschini L.M."/>
            <person name="Leite T.F."/>
            <person name="Margarido G.R.A."/>
            <person name="Almeida C.A."/>
            <person name="Ferrarezi J.A."/>
            <person name="Labate C.A."/>
        </authorList>
    </citation>
    <scope>NUCLEOTIDE SEQUENCE</scope>
    <source>
        <strain evidence="2">MF-1</strain>
    </source>
</reference>
<gene>
    <name evidence="2" type="ORF">O181_058602</name>
</gene>
<protein>
    <submittedName>
        <fullName evidence="2">Uncharacterized protein</fullName>
    </submittedName>
</protein>
<proteinExistence type="predicted"/>
<evidence type="ECO:0000313" key="3">
    <source>
        <dbReference type="Proteomes" id="UP000765509"/>
    </source>
</evidence>
<organism evidence="2 3">
    <name type="scientific">Austropuccinia psidii MF-1</name>
    <dbReference type="NCBI Taxonomy" id="1389203"/>
    <lineage>
        <taxon>Eukaryota</taxon>
        <taxon>Fungi</taxon>
        <taxon>Dikarya</taxon>
        <taxon>Basidiomycota</taxon>
        <taxon>Pucciniomycotina</taxon>
        <taxon>Pucciniomycetes</taxon>
        <taxon>Pucciniales</taxon>
        <taxon>Sphaerophragmiaceae</taxon>
        <taxon>Austropuccinia</taxon>
    </lineage>
</organism>
<dbReference type="Proteomes" id="UP000765509">
    <property type="component" value="Unassembled WGS sequence"/>
</dbReference>
<accession>A0A9Q3EF03</accession>
<evidence type="ECO:0000256" key="1">
    <source>
        <dbReference type="SAM" id="MobiDB-lite"/>
    </source>
</evidence>
<feature type="region of interest" description="Disordered" evidence="1">
    <location>
        <begin position="39"/>
        <end position="81"/>
    </location>
</feature>
<sequence>MNSYLTVRKILGHPNNFKSLNGWNQLMEKKYMILSTEEWRKTPSPPKQAPIVGSKNCNMRKKPQAQNKGKGKEQATNPYSKGYIIPNIQPGAMENVFQIARTMMELLKKEEARLKYQE</sequence>
<dbReference type="AlphaFoldDB" id="A0A9Q3EF03"/>
<evidence type="ECO:0000313" key="2">
    <source>
        <dbReference type="EMBL" id="MBW0518887.1"/>
    </source>
</evidence>
<dbReference type="EMBL" id="AVOT02026953">
    <property type="protein sequence ID" value="MBW0518887.1"/>
    <property type="molecule type" value="Genomic_DNA"/>
</dbReference>
<name>A0A9Q3EF03_9BASI</name>
<comment type="caution">
    <text evidence="2">The sequence shown here is derived from an EMBL/GenBank/DDBJ whole genome shotgun (WGS) entry which is preliminary data.</text>
</comment>
<keyword evidence="3" id="KW-1185">Reference proteome</keyword>